<evidence type="ECO:0000256" key="1">
    <source>
        <dbReference type="SAM" id="MobiDB-lite"/>
    </source>
</evidence>
<keyword evidence="2" id="KW-1185">Reference proteome</keyword>
<accession>A0A915HFC3</accession>
<name>A0A915HFC3_ROMCU</name>
<dbReference type="Proteomes" id="UP000887565">
    <property type="component" value="Unplaced"/>
</dbReference>
<proteinExistence type="predicted"/>
<evidence type="ECO:0000313" key="2">
    <source>
        <dbReference type="Proteomes" id="UP000887565"/>
    </source>
</evidence>
<sequence>MAAIITANTLRQMATTGTPQNRLNSLSDRAATLLKKDKSFNVTIKGKKNYNILERKRSITERPLDRTLEIFFPCNQLFLDKSVKKARLPARLRIFVTCMTANYEYLEIRENDEKLYHWRRIPKRGIALSSNELFYQIYGAKSAECDSGRYRTEFRLLYLADTTTDCLVAAKVRAEADSDSSHSSSLSKSDEDSNKKIK</sequence>
<dbReference type="AlphaFoldDB" id="A0A915HFC3"/>
<dbReference type="WBParaSite" id="nRc.2.0.1.t00087-RA">
    <property type="protein sequence ID" value="nRc.2.0.1.t00087-RA"/>
    <property type="gene ID" value="nRc.2.0.1.g00087"/>
</dbReference>
<feature type="region of interest" description="Disordered" evidence="1">
    <location>
        <begin position="174"/>
        <end position="198"/>
    </location>
</feature>
<feature type="compositionally biased region" description="Basic and acidic residues" evidence="1">
    <location>
        <begin position="188"/>
        <end position="198"/>
    </location>
</feature>
<organism evidence="2 3">
    <name type="scientific">Romanomermis culicivorax</name>
    <name type="common">Nematode worm</name>
    <dbReference type="NCBI Taxonomy" id="13658"/>
    <lineage>
        <taxon>Eukaryota</taxon>
        <taxon>Metazoa</taxon>
        <taxon>Ecdysozoa</taxon>
        <taxon>Nematoda</taxon>
        <taxon>Enoplea</taxon>
        <taxon>Dorylaimia</taxon>
        <taxon>Mermithida</taxon>
        <taxon>Mermithoidea</taxon>
        <taxon>Mermithidae</taxon>
        <taxon>Romanomermis</taxon>
    </lineage>
</organism>
<protein>
    <submittedName>
        <fullName evidence="3">Uncharacterized protein</fullName>
    </submittedName>
</protein>
<reference evidence="3" key="1">
    <citation type="submission" date="2022-11" db="UniProtKB">
        <authorList>
            <consortium name="WormBaseParasite"/>
        </authorList>
    </citation>
    <scope>IDENTIFICATION</scope>
</reference>
<evidence type="ECO:0000313" key="3">
    <source>
        <dbReference type="WBParaSite" id="nRc.2.0.1.t00087-RA"/>
    </source>
</evidence>